<dbReference type="Gene3D" id="3.30.160.70">
    <property type="entry name" value="Methylated DNA-protein cysteine methyltransferase domain"/>
    <property type="match status" value="1"/>
</dbReference>
<comment type="caution">
    <text evidence="11">The sequence shown here is derived from an EMBL/GenBank/DDBJ whole genome shotgun (WGS) entry which is preliminary data.</text>
</comment>
<keyword evidence="2 8" id="KW-0963">Cytoplasm</keyword>
<dbReference type="RefSeq" id="WP_313273315.1">
    <property type="nucleotide sequence ID" value="NZ_JASXSX010000001.1"/>
</dbReference>
<dbReference type="InterPro" id="IPR036631">
    <property type="entry name" value="MGMT_N_sf"/>
</dbReference>
<dbReference type="SUPFAM" id="SSF53155">
    <property type="entry name" value="Methylated DNA-protein cysteine methyltransferase domain"/>
    <property type="match status" value="1"/>
</dbReference>
<comment type="subcellular location">
    <subcellularLocation>
        <location evidence="8">Cytoplasm</location>
    </subcellularLocation>
</comment>
<proteinExistence type="inferred from homology"/>
<feature type="domain" description="Methylated-DNA-[protein]-cysteine S-methyltransferase DNA binding" evidence="9">
    <location>
        <begin position="80"/>
        <end position="157"/>
    </location>
</feature>
<evidence type="ECO:0000256" key="2">
    <source>
        <dbReference type="ARBA" id="ARBA00022490"/>
    </source>
</evidence>
<comment type="function">
    <text evidence="8">Involved in the cellular defense against the biological effects of O6-methylguanine (O6-MeG) and O4-methylthymine (O4-MeT) in DNA. Repairs the methylated nucleobase in DNA by stoichiometrically transferring the methyl group to a cysteine residue in the enzyme. This is a suicide reaction: the enzyme is irreversibly inactivated.</text>
</comment>
<comment type="catalytic activity">
    <reaction evidence="1 8">
        <text>a 4-O-methyl-thymidine in DNA + L-cysteinyl-[protein] = a thymidine in DNA + S-methyl-L-cysteinyl-[protein]</text>
        <dbReference type="Rhea" id="RHEA:53428"/>
        <dbReference type="Rhea" id="RHEA-COMP:10131"/>
        <dbReference type="Rhea" id="RHEA-COMP:10132"/>
        <dbReference type="Rhea" id="RHEA-COMP:13555"/>
        <dbReference type="Rhea" id="RHEA-COMP:13556"/>
        <dbReference type="ChEBI" id="CHEBI:29950"/>
        <dbReference type="ChEBI" id="CHEBI:82612"/>
        <dbReference type="ChEBI" id="CHEBI:137386"/>
        <dbReference type="ChEBI" id="CHEBI:137387"/>
        <dbReference type="EC" id="2.1.1.63"/>
    </reaction>
</comment>
<dbReference type="EMBL" id="JASXSX010000001">
    <property type="protein sequence ID" value="MDT3767608.1"/>
    <property type="molecule type" value="Genomic_DNA"/>
</dbReference>
<dbReference type="NCBIfam" id="TIGR00589">
    <property type="entry name" value="ogt"/>
    <property type="match status" value="1"/>
</dbReference>
<dbReference type="PROSITE" id="PS00374">
    <property type="entry name" value="MGMT"/>
    <property type="match status" value="1"/>
</dbReference>
<dbReference type="InterPro" id="IPR023546">
    <property type="entry name" value="MGMT"/>
</dbReference>
<keyword evidence="6 8" id="KW-0234">DNA repair</keyword>
<evidence type="ECO:0000259" key="9">
    <source>
        <dbReference type="Pfam" id="PF01035"/>
    </source>
</evidence>
<evidence type="ECO:0000256" key="5">
    <source>
        <dbReference type="ARBA" id="ARBA00022763"/>
    </source>
</evidence>
<evidence type="ECO:0000256" key="7">
    <source>
        <dbReference type="ARBA" id="ARBA00049348"/>
    </source>
</evidence>
<dbReference type="PANTHER" id="PTHR10815">
    <property type="entry name" value="METHYLATED-DNA--PROTEIN-CYSTEINE METHYLTRANSFERASE"/>
    <property type="match status" value="1"/>
</dbReference>
<dbReference type="InterPro" id="IPR014048">
    <property type="entry name" value="MethylDNA_cys_MeTrfase_DNA-bd"/>
</dbReference>
<dbReference type="CDD" id="cd06445">
    <property type="entry name" value="ATase"/>
    <property type="match status" value="1"/>
</dbReference>
<dbReference type="InterPro" id="IPR036217">
    <property type="entry name" value="MethylDNA_cys_MeTrfase_DNAb"/>
</dbReference>
<evidence type="ECO:0000256" key="6">
    <source>
        <dbReference type="ARBA" id="ARBA00023204"/>
    </source>
</evidence>
<sequence length="175" mass="18657">MVLRSTLTVSPIGDLILSARSDELVACQFADHTRTDNPYVGVWVSPADSVLSNAAEELAAYFEGELRTFAVPHNVSGPAFSERVWRALEAIPYGETVSYGDIARKLGKPGAARAVGSAVGRNPLCIVLPCHRVIGADGSITGFTGGVERKRALLQLEYRATHAPHTRSADLLSGL</sequence>
<dbReference type="HAMAP" id="MF_00772">
    <property type="entry name" value="OGT"/>
    <property type="match status" value="1"/>
</dbReference>
<keyword evidence="12" id="KW-1185">Reference proteome</keyword>
<evidence type="ECO:0000256" key="3">
    <source>
        <dbReference type="ARBA" id="ARBA00022603"/>
    </source>
</evidence>
<dbReference type="Proteomes" id="UP001247542">
    <property type="component" value="Unassembled WGS sequence"/>
</dbReference>
<evidence type="ECO:0000256" key="8">
    <source>
        <dbReference type="HAMAP-Rule" id="MF_00772"/>
    </source>
</evidence>
<dbReference type="GO" id="GO:0003908">
    <property type="term" value="F:methylated-DNA-[protein]-cysteine S-methyltransferase activity"/>
    <property type="evidence" value="ECO:0007669"/>
    <property type="project" value="UniProtKB-EC"/>
</dbReference>
<organism evidence="11 12">
    <name type="scientific">Gleimia hominis</name>
    <dbReference type="NCBI Taxonomy" id="595468"/>
    <lineage>
        <taxon>Bacteria</taxon>
        <taxon>Bacillati</taxon>
        <taxon>Actinomycetota</taxon>
        <taxon>Actinomycetes</taxon>
        <taxon>Actinomycetales</taxon>
        <taxon>Actinomycetaceae</taxon>
        <taxon>Gleimia</taxon>
    </lineage>
</organism>
<dbReference type="GO" id="GO:0032259">
    <property type="term" value="P:methylation"/>
    <property type="evidence" value="ECO:0007669"/>
    <property type="project" value="UniProtKB-KW"/>
</dbReference>
<dbReference type="Pfam" id="PF02870">
    <property type="entry name" value="Methyltransf_1N"/>
    <property type="match status" value="1"/>
</dbReference>
<comment type="catalytic activity">
    <reaction evidence="7 8">
        <text>a 6-O-methyl-2'-deoxyguanosine in DNA + L-cysteinyl-[protein] = S-methyl-L-cysteinyl-[protein] + a 2'-deoxyguanosine in DNA</text>
        <dbReference type="Rhea" id="RHEA:24000"/>
        <dbReference type="Rhea" id="RHEA-COMP:10131"/>
        <dbReference type="Rhea" id="RHEA-COMP:10132"/>
        <dbReference type="Rhea" id="RHEA-COMP:11367"/>
        <dbReference type="Rhea" id="RHEA-COMP:11368"/>
        <dbReference type="ChEBI" id="CHEBI:29950"/>
        <dbReference type="ChEBI" id="CHEBI:82612"/>
        <dbReference type="ChEBI" id="CHEBI:85445"/>
        <dbReference type="ChEBI" id="CHEBI:85448"/>
        <dbReference type="EC" id="2.1.1.63"/>
    </reaction>
</comment>
<keyword evidence="5 8" id="KW-0227">DNA damage</keyword>
<evidence type="ECO:0000313" key="12">
    <source>
        <dbReference type="Proteomes" id="UP001247542"/>
    </source>
</evidence>
<accession>A0ABU3IB52</accession>
<feature type="domain" description="Methylguanine DNA methyltransferase ribonuclease-like" evidence="10">
    <location>
        <begin position="4"/>
        <end position="72"/>
    </location>
</feature>
<keyword evidence="3 8" id="KW-0489">Methyltransferase</keyword>
<gene>
    <name evidence="11" type="ORF">QS713_05970</name>
</gene>
<protein>
    <recommendedName>
        <fullName evidence="8">Methylated-DNA--protein-cysteine methyltransferase</fullName>
        <ecNumber evidence="8">2.1.1.63</ecNumber>
    </recommendedName>
    <alternativeName>
        <fullName evidence="8">6-O-methylguanine-DNA methyltransferase</fullName>
        <shortName evidence="8">MGMT</shortName>
    </alternativeName>
    <alternativeName>
        <fullName evidence="8">O-6-methylguanine-DNA-alkyltransferase</fullName>
    </alternativeName>
</protein>
<evidence type="ECO:0000259" key="10">
    <source>
        <dbReference type="Pfam" id="PF02870"/>
    </source>
</evidence>
<dbReference type="PANTHER" id="PTHR10815:SF5">
    <property type="entry name" value="METHYLATED-DNA--PROTEIN-CYSTEINE METHYLTRANSFERASE"/>
    <property type="match status" value="1"/>
</dbReference>
<dbReference type="InterPro" id="IPR036388">
    <property type="entry name" value="WH-like_DNA-bd_sf"/>
</dbReference>
<comment type="similarity">
    <text evidence="8">Belongs to the MGMT family.</text>
</comment>
<dbReference type="SUPFAM" id="SSF46767">
    <property type="entry name" value="Methylated DNA-protein cysteine methyltransferase, C-terminal domain"/>
    <property type="match status" value="1"/>
</dbReference>
<reference evidence="11 12" key="1">
    <citation type="submission" date="2023-06" db="EMBL/GenBank/DDBJ databases">
        <title>Draft genome sequence of Gleimia hominis type strain CCUG 57540T.</title>
        <authorList>
            <person name="Salva-Serra F."/>
            <person name="Cardew S."/>
            <person name="Jensie Markopoulos S."/>
            <person name="Ohlen M."/>
            <person name="Inganas E."/>
            <person name="Svensson-Stadler L."/>
            <person name="Moore E.R.B."/>
        </authorList>
    </citation>
    <scope>NUCLEOTIDE SEQUENCE [LARGE SCALE GENOMIC DNA]</scope>
    <source>
        <strain evidence="11 12">CCUG 57540</strain>
    </source>
</reference>
<name>A0ABU3IB52_9ACTO</name>
<evidence type="ECO:0000256" key="4">
    <source>
        <dbReference type="ARBA" id="ARBA00022679"/>
    </source>
</evidence>
<dbReference type="InterPro" id="IPR008332">
    <property type="entry name" value="MethylG_MeTrfase_N"/>
</dbReference>
<dbReference type="Pfam" id="PF01035">
    <property type="entry name" value="DNA_binding_1"/>
    <property type="match status" value="1"/>
</dbReference>
<dbReference type="Gene3D" id="1.10.10.10">
    <property type="entry name" value="Winged helix-like DNA-binding domain superfamily/Winged helix DNA-binding domain"/>
    <property type="match status" value="1"/>
</dbReference>
<keyword evidence="4 8" id="KW-0808">Transferase</keyword>
<dbReference type="EC" id="2.1.1.63" evidence="8"/>
<evidence type="ECO:0000256" key="1">
    <source>
        <dbReference type="ARBA" id="ARBA00001286"/>
    </source>
</evidence>
<comment type="miscellaneous">
    <text evidence="8">This enzyme catalyzes only one turnover and therefore is not strictly catalytic. According to one definition, an enzyme is a biocatalyst that acts repeatedly and over many reaction cycles.</text>
</comment>
<feature type="active site" description="Nucleophile; methyl group acceptor" evidence="8">
    <location>
        <position position="130"/>
    </location>
</feature>
<dbReference type="InterPro" id="IPR001497">
    <property type="entry name" value="MethylDNA_cys_MeTrfase_AS"/>
</dbReference>
<evidence type="ECO:0000313" key="11">
    <source>
        <dbReference type="EMBL" id="MDT3767608.1"/>
    </source>
</evidence>